<dbReference type="Proteomes" id="UP000503011">
    <property type="component" value="Chromosome"/>
</dbReference>
<dbReference type="EMBL" id="AP022871">
    <property type="protein sequence ID" value="BCB86783.1"/>
    <property type="molecule type" value="Genomic_DNA"/>
</dbReference>
<sequence length="98" mass="10122">MFAELASRLGAGARFTTEPRAVFEEPRRASAGGAADRAGVTWERVDAEDGVFRPCPSVDRPGTPWLFLDSPILDGSILGGLPGSILGSPGPDSPEAAA</sequence>
<name>A0A6F8YL59_9ACTN</name>
<reference evidence="1 2" key="1">
    <citation type="submission" date="2020-03" db="EMBL/GenBank/DDBJ databases">
        <title>Whole genome shotgun sequence of Phytohabitans suffuscus NBRC 105367.</title>
        <authorList>
            <person name="Komaki H."/>
            <person name="Tamura T."/>
        </authorList>
    </citation>
    <scope>NUCLEOTIDE SEQUENCE [LARGE SCALE GENOMIC DNA]</scope>
    <source>
        <strain evidence="1 2">NBRC 105367</strain>
    </source>
</reference>
<dbReference type="Gene3D" id="3.40.50.740">
    <property type="match status" value="1"/>
</dbReference>
<evidence type="ECO:0000313" key="2">
    <source>
        <dbReference type="Proteomes" id="UP000503011"/>
    </source>
</evidence>
<evidence type="ECO:0000313" key="1">
    <source>
        <dbReference type="EMBL" id="BCB86783.1"/>
    </source>
</evidence>
<reference evidence="1 2" key="2">
    <citation type="submission" date="2020-03" db="EMBL/GenBank/DDBJ databases">
        <authorList>
            <person name="Ichikawa N."/>
            <person name="Kimura A."/>
            <person name="Kitahashi Y."/>
            <person name="Uohara A."/>
        </authorList>
    </citation>
    <scope>NUCLEOTIDE SEQUENCE [LARGE SCALE GENOMIC DNA]</scope>
    <source>
        <strain evidence="1 2">NBRC 105367</strain>
    </source>
</reference>
<accession>A0A6F8YL59</accession>
<keyword evidence="2" id="KW-1185">Reference proteome</keyword>
<protein>
    <submittedName>
        <fullName evidence="1">Uncharacterized protein</fullName>
    </submittedName>
</protein>
<proteinExistence type="predicted"/>
<organism evidence="1 2">
    <name type="scientific">Phytohabitans suffuscus</name>
    <dbReference type="NCBI Taxonomy" id="624315"/>
    <lineage>
        <taxon>Bacteria</taxon>
        <taxon>Bacillati</taxon>
        <taxon>Actinomycetota</taxon>
        <taxon>Actinomycetes</taxon>
        <taxon>Micromonosporales</taxon>
        <taxon>Micromonosporaceae</taxon>
    </lineage>
</organism>
<dbReference type="SUPFAM" id="SSF53706">
    <property type="entry name" value="Formate dehydrogenase/DMSO reductase, domains 1-3"/>
    <property type="match status" value="1"/>
</dbReference>
<dbReference type="AlphaFoldDB" id="A0A6F8YL59"/>
<gene>
    <name evidence="1" type="ORF">Psuf_040960</name>
</gene>
<dbReference type="KEGG" id="psuu:Psuf_040960"/>